<dbReference type="AlphaFoldDB" id="A0A0G3BJR0"/>
<organism evidence="1 2">
    <name type="scientific">Caldimonas brevitalea</name>
    <dbReference type="NCBI Taxonomy" id="413882"/>
    <lineage>
        <taxon>Bacteria</taxon>
        <taxon>Pseudomonadati</taxon>
        <taxon>Pseudomonadota</taxon>
        <taxon>Betaproteobacteria</taxon>
        <taxon>Burkholderiales</taxon>
        <taxon>Sphaerotilaceae</taxon>
        <taxon>Caldimonas</taxon>
    </lineage>
</organism>
<evidence type="ECO:0000313" key="1">
    <source>
        <dbReference type="EMBL" id="AKJ28223.1"/>
    </source>
</evidence>
<dbReference type="KEGG" id="pbh:AAW51_1532"/>
<dbReference type="Proteomes" id="UP000035352">
    <property type="component" value="Chromosome"/>
</dbReference>
<dbReference type="OrthoDB" id="8687530at2"/>
<protein>
    <submittedName>
        <fullName evidence="1">Uncharacterized protein</fullName>
    </submittedName>
</protein>
<gene>
    <name evidence="1" type="ORF">AAW51_1532</name>
</gene>
<evidence type="ECO:0000313" key="2">
    <source>
        <dbReference type="Proteomes" id="UP000035352"/>
    </source>
</evidence>
<dbReference type="EMBL" id="CP011371">
    <property type="protein sequence ID" value="AKJ28223.1"/>
    <property type="molecule type" value="Genomic_DNA"/>
</dbReference>
<keyword evidence="2" id="KW-1185">Reference proteome</keyword>
<name>A0A0G3BJR0_9BURK</name>
<proteinExistence type="predicted"/>
<dbReference type="RefSeq" id="WP_047194129.1">
    <property type="nucleotide sequence ID" value="NZ_CP011371.1"/>
</dbReference>
<sequence length="73" mass="8238">MEQALTAHTELPQFELRFRSLFHHGRGLAFPCDEAGRVHLDSLSDRARNNYFYARAVIGREFAVPAVVLSAAH</sequence>
<dbReference type="STRING" id="413882.AAW51_1532"/>
<reference evidence="1 2" key="1">
    <citation type="submission" date="2015-05" db="EMBL/GenBank/DDBJ databases">
        <authorList>
            <person name="Tang B."/>
            <person name="Yu Y."/>
        </authorList>
    </citation>
    <scope>NUCLEOTIDE SEQUENCE [LARGE SCALE GENOMIC DNA]</scope>
    <source>
        <strain evidence="1 2">DSM 7029</strain>
    </source>
</reference>
<accession>A0A0G3BJR0</accession>